<evidence type="ECO:0000313" key="5">
    <source>
        <dbReference type="Proteomes" id="UP000214746"/>
    </source>
</evidence>
<name>A0A2W1NRR7_PAEXE</name>
<dbReference type="Proteomes" id="UP000214746">
    <property type="component" value="Unassembled WGS sequence"/>
</dbReference>
<sequence length="367" mass="39569">MKKMAALVASAVLLGTVSSGPVLAFTDLEPTEKEPIMQLKERGLVSGVDGEHFAPRGKINFAQGISLIVKGLKLSLDETQFVKKPEASDYFTNVPNDAWYAEAFVIAKINGLNIPQNVDPNASITREQYADLLIKAMDTKGSFPVVRMMLIFEDDEQVGEAYRENMQRIYLHKIAQLGEDRMAYPKREITRGEAALWLHNTIKYVESREMPPKPDTPQQGEVNVVVEKVNEEVNKVTLSRGDMPNPGYGITINGIRFEADDTAVISYTLVNPKPDHMHPQVITPVKAHTYVPSKYTPVAENSAATVSDPATAVIQRAAPAPAADPAVTPPAAESVTVPAEAAAPSTAPPAAAPLTAPAAAAIAPMPQ</sequence>
<dbReference type="AlphaFoldDB" id="A0A2W1NRR7"/>
<gene>
    <name evidence="4" type="ORF">CBW46_013460</name>
</gene>
<dbReference type="PROSITE" id="PS51272">
    <property type="entry name" value="SLH"/>
    <property type="match status" value="1"/>
</dbReference>
<dbReference type="EMBL" id="NHRJ02000007">
    <property type="protein sequence ID" value="PZE20436.1"/>
    <property type="molecule type" value="Genomic_DNA"/>
</dbReference>
<dbReference type="OrthoDB" id="1738667at2"/>
<keyword evidence="5" id="KW-1185">Reference proteome</keyword>
<keyword evidence="2" id="KW-0732">Signal</keyword>
<protein>
    <submittedName>
        <fullName evidence="4">S-layer homology domain-containing protein</fullName>
    </submittedName>
</protein>
<dbReference type="Pfam" id="PF00395">
    <property type="entry name" value="SLH"/>
    <property type="match status" value="1"/>
</dbReference>
<feature type="compositionally biased region" description="Low complexity" evidence="1">
    <location>
        <begin position="321"/>
        <end position="345"/>
    </location>
</feature>
<dbReference type="InterPro" id="IPR025748">
    <property type="entry name" value="PrcB_C_dom"/>
</dbReference>
<reference evidence="4" key="1">
    <citation type="submission" date="2018-06" db="EMBL/GenBank/DDBJ databases">
        <title>Paenibacillus xerothermodurans sp. nov. an extremely dry heat resistant spore forming bacterium isolated from the soil of Cape Canaveral, Florida.</title>
        <authorList>
            <person name="Seuylemezian A."/>
            <person name="Kaur N."/>
            <person name="Patil P."/>
            <person name="Patil P."/>
            <person name="Mayilraj S."/>
            <person name="Vaishampayan P."/>
        </authorList>
    </citation>
    <scope>NUCLEOTIDE SEQUENCE [LARGE SCALE GENOMIC DNA]</scope>
    <source>
        <strain evidence="4">ATCC 27380</strain>
    </source>
</reference>
<accession>A0A2W1NRR7</accession>
<evidence type="ECO:0000256" key="2">
    <source>
        <dbReference type="SAM" id="SignalP"/>
    </source>
</evidence>
<evidence type="ECO:0000259" key="3">
    <source>
        <dbReference type="PROSITE" id="PS51272"/>
    </source>
</evidence>
<evidence type="ECO:0000256" key="1">
    <source>
        <dbReference type="SAM" id="MobiDB-lite"/>
    </source>
</evidence>
<evidence type="ECO:0000313" key="4">
    <source>
        <dbReference type="EMBL" id="PZE20436.1"/>
    </source>
</evidence>
<feature type="chain" id="PRO_5016119347" evidence="2">
    <location>
        <begin position="25"/>
        <end position="367"/>
    </location>
</feature>
<feature type="domain" description="SLH" evidence="3">
    <location>
        <begin position="87"/>
        <end position="147"/>
    </location>
</feature>
<feature type="region of interest" description="Disordered" evidence="1">
    <location>
        <begin position="321"/>
        <end position="350"/>
    </location>
</feature>
<feature type="signal peptide" evidence="2">
    <location>
        <begin position="1"/>
        <end position="24"/>
    </location>
</feature>
<dbReference type="RefSeq" id="WP_089200515.1">
    <property type="nucleotide sequence ID" value="NZ_NHRJ02000007.1"/>
</dbReference>
<organism evidence="4 5">
    <name type="scientific">Paenibacillus xerothermodurans</name>
    <dbReference type="NCBI Taxonomy" id="1977292"/>
    <lineage>
        <taxon>Bacteria</taxon>
        <taxon>Bacillati</taxon>
        <taxon>Bacillota</taxon>
        <taxon>Bacilli</taxon>
        <taxon>Bacillales</taxon>
        <taxon>Paenibacillaceae</taxon>
        <taxon>Paenibacillus</taxon>
    </lineage>
</organism>
<dbReference type="InterPro" id="IPR001119">
    <property type="entry name" value="SLH_dom"/>
</dbReference>
<comment type="caution">
    <text evidence="4">The sequence shown here is derived from an EMBL/GenBank/DDBJ whole genome shotgun (WGS) entry which is preliminary data.</text>
</comment>
<proteinExistence type="predicted"/>
<dbReference type="Pfam" id="PF14343">
    <property type="entry name" value="PrcB_C"/>
    <property type="match status" value="1"/>
</dbReference>